<evidence type="ECO:0000313" key="1">
    <source>
        <dbReference type="EMBL" id="MPN36196.1"/>
    </source>
</evidence>
<comment type="caution">
    <text evidence="1">The sequence shown here is derived from an EMBL/GenBank/DDBJ whole genome shotgun (WGS) entry which is preliminary data.</text>
</comment>
<proteinExistence type="predicted"/>
<organism evidence="1">
    <name type="scientific">bioreactor metagenome</name>
    <dbReference type="NCBI Taxonomy" id="1076179"/>
    <lineage>
        <taxon>unclassified sequences</taxon>
        <taxon>metagenomes</taxon>
        <taxon>ecological metagenomes</taxon>
    </lineage>
</organism>
<reference evidence="1" key="1">
    <citation type="submission" date="2019-08" db="EMBL/GenBank/DDBJ databases">
        <authorList>
            <person name="Kucharzyk K."/>
            <person name="Murdoch R.W."/>
            <person name="Higgins S."/>
            <person name="Loffler F."/>
        </authorList>
    </citation>
    <scope>NUCLEOTIDE SEQUENCE</scope>
</reference>
<accession>A0A645HCE5</accession>
<protein>
    <submittedName>
        <fullName evidence="1">Uncharacterized protein</fullName>
    </submittedName>
</protein>
<sequence>MFALEDVSPHIDTCSSTGNRVVSKRQCIPFRKFLPTRHNNRYRACRHNLFEIVAVIRLDDVRTHLCNDTGGEFEEPVRPLHILAYGNDAQHGNAVAHAGIDALREVVDARKLSLSTDECLYCNTVRVHPDGILNVDGDDLVAEIIIQHRRARRHSQRNRLAAFCRDTGP</sequence>
<name>A0A645HCE5_9ZZZZ</name>
<dbReference type="EMBL" id="VSSQ01090191">
    <property type="protein sequence ID" value="MPN36196.1"/>
    <property type="molecule type" value="Genomic_DNA"/>
</dbReference>
<gene>
    <name evidence="1" type="ORF">SDC9_183704</name>
</gene>
<dbReference type="AlphaFoldDB" id="A0A645HCE5"/>